<feature type="region of interest" description="Disordered" evidence="1">
    <location>
        <begin position="20"/>
        <end position="46"/>
    </location>
</feature>
<proteinExistence type="predicted"/>
<evidence type="ECO:0000313" key="2">
    <source>
        <dbReference type="EMBL" id="VFJ92299.1"/>
    </source>
</evidence>
<sequence length="228" mass="26507">MTDDELKELIASLVIAQKETDRQMKETDRQMKETDRQMKETDRQMRETEHRFKEIDQLFKKTDLRIEKMLKERNQQIKELGQQIGGLGQKFGGFTEGMAFPSMKKLLRERFGMETVVLRAEASRNGDHMEVDVLGYSNGAENQATVVEVKSRLTQEGIDHMERTMARFDKFFPEHADKKRFGIIAAVDVPGEMEVQTRNRGFYLARIRDELFILDSPASFQPRFFGCG</sequence>
<dbReference type="PANTHER" id="PTHR38753:SF1">
    <property type="entry name" value="SLR1441 PROTEIN"/>
    <property type="match status" value="1"/>
</dbReference>
<protein>
    <recommendedName>
        <fullName evidence="3">DUF3782 domain-containing protein</fullName>
    </recommendedName>
</protein>
<dbReference type="SUPFAM" id="SSF52980">
    <property type="entry name" value="Restriction endonuclease-like"/>
    <property type="match status" value="1"/>
</dbReference>
<gene>
    <name evidence="2" type="ORF">BECKLFY1418A_GA0070994_10223</name>
</gene>
<dbReference type="PANTHER" id="PTHR38753">
    <property type="entry name" value="SLR1441 PROTEIN"/>
    <property type="match status" value="1"/>
</dbReference>
<dbReference type="InterPro" id="IPR011335">
    <property type="entry name" value="Restrct_endonuc-II-like"/>
</dbReference>
<dbReference type="AlphaFoldDB" id="A0A450UID4"/>
<accession>A0A450UID4</accession>
<evidence type="ECO:0008006" key="3">
    <source>
        <dbReference type="Google" id="ProtNLM"/>
    </source>
</evidence>
<name>A0A450UID4_9GAMM</name>
<evidence type="ECO:0000256" key="1">
    <source>
        <dbReference type="SAM" id="MobiDB-lite"/>
    </source>
</evidence>
<reference evidence="2" key="1">
    <citation type="submission" date="2019-02" db="EMBL/GenBank/DDBJ databases">
        <authorList>
            <person name="Gruber-Vodicka R. H."/>
            <person name="Seah K. B. B."/>
        </authorList>
    </citation>
    <scope>NUCLEOTIDE SEQUENCE</scope>
    <source>
        <strain evidence="2">BECK_M6</strain>
    </source>
</reference>
<dbReference type="EMBL" id="CAADFH010000022">
    <property type="protein sequence ID" value="VFJ92299.1"/>
    <property type="molecule type" value="Genomic_DNA"/>
</dbReference>
<organism evidence="2">
    <name type="scientific">Candidatus Kentrum sp. LFY</name>
    <dbReference type="NCBI Taxonomy" id="2126342"/>
    <lineage>
        <taxon>Bacteria</taxon>
        <taxon>Pseudomonadati</taxon>
        <taxon>Pseudomonadota</taxon>
        <taxon>Gammaproteobacteria</taxon>
        <taxon>Candidatus Kentrum</taxon>
    </lineage>
</organism>